<organism evidence="1 2">
    <name type="scientific">Micromonospora sicca</name>
    <dbReference type="NCBI Taxonomy" id="2202420"/>
    <lineage>
        <taxon>Bacteria</taxon>
        <taxon>Bacillati</taxon>
        <taxon>Actinomycetota</taxon>
        <taxon>Actinomycetes</taxon>
        <taxon>Micromonosporales</taxon>
        <taxon>Micromonosporaceae</taxon>
        <taxon>Micromonospora</taxon>
    </lineage>
</organism>
<dbReference type="Proteomes" id="UP001290101">
    <property type="component" value="Unassembled WGS sequence"/>
</dbReference>
<name>A0ABU5JP95_9ACTN</name>
<reference evidence="1 2" key="1">
    <citation type="submission" date="2023-12" db="EMBL/GenBank/DDBJ databases">
        <title>Micromonospora sp. nov., isolated from Atacama Desert.</title>
        <authorList>
            <person name="Carro L."/>
            <person name="Golinska P."/>
            <person name="Klenk H.-P."/>
            <person name="Goodfellow M."/>
        </authorList>
    </citation>
    <scope>NUCLEOTIDE SEQUENCE [LARGE SCALE GENOMIC DNA]</scope>
    <source>
        <strain evidence="1 2">4G53</strain>
    </source>
</reference>
<accession>A0ABU5JP95</accession>
<protein>
    <submittedName>
        <fullName evidence="1">Uncharacterized protein</fullName>
    </submittedName>
</protein>
<dbReference type="RefSeq" id="WP_322443931.1">
    <property type="nucleotide sequence ID" value="NZ_JAXOTQ010000077.1"/>
</dbReference>
<dbReference type="EMBL" id="JAXOTQ010000077">
    <property type="protein sequence ID" value="MDZ5494468.1"/>
    <property type="molecule type" value="Genomic_DNA"/>
</dbReference>
<evidence type="ECO:0000313" key="1">
    <source>
        <dbReference type="EMBL" id="MDZ5494468.1"/>
    </source>
</evidence>
<proteinExistence type="predicted"/>
<gene>
    <name evidence="1" type="ORF">U2F25_34335</name>
</gene>
<sequence length="162" mass="17405">MEGSALSLVDVRVDFSALRPDVLNAAVPADLRITVPELASVFTAAWMLTTTVLPLAVTEDPTTVAPTGAPRLELYVVNERPDTTGGDRILRTDQLLDLSAFGTTTKTHLYDLAIGVTTPLDLRPAEIETTVKSAMVRMAEDYGFTDADRAFELPPVSRTASA</sequence>
<evidence type="ECO:0000313" key="2">
    <source>
        <dbReference type="Proteomes" id="UP001290101"/>
    </source>
</evidence>
<keyword evidence="2" id="KW-1185">Reference proteome</keyword>
<comment type="caution">
    <text evidence="1">The sequence shown here is derived from an EMBL/GenBank/DDBJ whole genome shotgun (WGS) entry which is preliminary data.</text>
</comment>